<dbReference type="Proteomes" id="UP000887013">
    <property type="component" value="Unassembled WGS sequence"/>
</dbReference>
<accession>A0A8X6R1Y3</accession>
<protein>
    <submittedName>
        <fullName evidence="1">Uncharacterized protein</fullName>
    </submittedName>
</protein>
<dbReference type="AlphaFoldDB" id="A0A8X6R1Y3"/>
<name>A0A8X6R1Y3_NEPPI</name>
<proteinExistence type="predicted"/>
<comment type="caution">
    <text evidence="1">The sequence shown here is derived from an EMBL/GenBank/DDBJ whole genome shotgun (WGS) entry which is preliminary data.</text>
</comment>
<reference evidence="1" key="1">
    <citation type="submission" date="2020-08" db="EMBL/GenBank/DDBJ databases">
        <title>Multicomponent nature underlies the extraordinary mechanical properties of spider dragline silk.</title>
        <authorList>
            <person name="Kono N."/>
            <person name="Nakamura H."/>
            <person name="Mori M."/>
            <person name="Yoshida Y."/>
            <person name="Ohtoshi R."/>
            <person name="Malay A.D."/>
            <person name="Moran D.A.P."/>
            <person name="Tomita M."/>
            <person name="Numata K."/>
            <person name="Arakawa K."/>
        </authorList>
    </citation>
    <scope>NUCLEOTIDE SEQUENCE</scope>
</reference>
<gene>
    <name evidence="1" type="ORF">NPIL_436991</name>
</gene>
<evidence type="ECO:0000313" key="2">
    <source>
        <dbReference type="Proteomes" id="UP000887013"/>
    </source>
</evidence>
<dbReference type="EMBL" id="BMAW01038401">
    <property type="protein sequence ID" value="GFU52013.1"/>
    <property type="molecule type" value="Genomic_DNA"/>
</dbReference>
<organism evidence="1 2">
    <name type="scientific">Nephila pilipes</name>
    <name type="common">Giant wood spider</name>
    <name type="synonym">Nephila maculata</name>
    <dbReference type="NCBI Taxonomy" id="299642"/>
    <lineage>
        <taxon>Eukaryota</taxon>
        <taxon>Metazoa</taxon>
        <taxon>Ecdysozoa</taxon>
        <taxon>Arthropoda</taxon>
        <taxon>Chelicerata</taxon>
        <taxon>Arachnida</taxon>
        <taxon>Araneae</taxon>
        <taxon>Araneomorphae</taxon>
        <taxon>Entelegynae</taxon>
        <taxon>Araneoidea</taxon>
        <taxon>Nephilidae</taxon>
        <taxon>Nephila</taxon>
    </lineage>
</organism>
<sequence>MKIPLHCRNSYHTRTLSNTPASNCTAYIKSGGHHQEVQLKWGRRWVRHLSPSAFVERFRGASRSGWGRPDKSLNDAVHAWRHPHLHGFAFQLYGSIDLRAAPIG</sequence>
<evidence type="ECO:0000313" key="1">
    <source>
        <dbReference type="EMBL" id="GFU52013.1"/>
    </source>
</evidence>
<keyword evidence="2" id="KW-1185">Reference proteome</keyword>